<dbReference type="InterPro" id="IPR036163">
    <property type="entry name" value="HMA_dom_sf"/>
</dbReference>
<dbReference type="SMR" id="A0A6A6NJ39"/>
<feature type="domain" description="HMA" evidence="1">
    <location>
        <begin position="39"/>
        <end position="74"/>
    </location>
</feature>
<dbReference type="AlphaFoldDB" id="A0A6A6NJ39"/>
<name>A0A6A6NJ39_HEVBR</name>
<keyword evidence="4" id="KW-1185">Reference proteome</keyword>
<comment type="caution">
    <text evidence="2">The sequence shown here is derived from an EMBL/GenBank/DDBJ whole genome shotgun (WGS) entry which is preliminary data.</text>
</comment>
<accession>A0A6A6NJ39</accession>
<dbReference type="OrthoDB" id="851750at2759"/>
<dbReference type="CDD" id="cd00371">
    <property type="entry name" value="HMA"/>
    <property type="match status" value="1"/>
</dbReference>
<evidence type="ECO:0000313" key="4">
    <source>
        <dbReference type="Proteomes" id="UP000467840"/>
    </source>
</evidence>
<dbReference type="InterPro" id="IPR006121">
    <property type="entry name" value="HMA_dom"/>
</dbReference>
<gene>
    <name evidence="2" type="ORF">GH714_018174</name>
    <name evidence="3" type="ORF">GH714_018203</name>
</gene>
<reference evidence="2 4" key="1">
    <citation type="journal article" date="2020" name="Mol. Plant">
        <title>The Chromosome-Based Rubber Tree Genome Provides New Insights into Spurge Genome Evolution and Rubber Biosynthesis.</title>
        <authorList>
            <person name="Liu J."/>
            <person name="Shi C."/>
            <person name="Shi C.C."/>
            <person name="Li W."/>
            <person name="Zhang Q.J."/>
            <person name="Zhang Y."/>
            <person name="Li K."/>
            <person name="Lu H.F."/>
            <person name="Shi C."/>
            <person name="Zhu S.T."/>
            <person name="Xiao Z.Y."/>
            <person name="Nan H."/>
            <person name="Yue Y."/>
            <person name="Zhu X.G."/>
            <person name="Wu Y."/>
            <person name="Hong X.N."/>
            <person name="Fan G.Y."/>
            <person name="Tong Y."/>
            <person name="Zhang D."/>
            <person name="Mao C.L."/>
            <person name="Liu Y.L."/>
            <person name="Hao S.J."/>
            <person name="Liu W.Q."/>
            <person name="Lv M.Q."/>
            <person name="Zhang H.B."/>
            <person name="Liu Y."/>
            <person name="Hu-Tang G.R."/>
            <person name="Wang J.P."/>
            <person name="Wang J.H."/>
            <person name="Sun Y.H."/>
            <person name="Ni S.B."/>
            <person name="Chen W.B."/>
            <person name="Zhang X.C."/>
            <person name="Jiao Y.N."/>
            <person name="Eichler E.E."/>
            <person name="Li G.H."/>
            <person name="Liu X."/>
            <person name="Gao L.Z."/>
        </authorList>
    </citation>
    <scope>NUCLEOTIDE SEQUENCE [LARGE SCALE GENOMIC DNA]</scope>
    <source>
        <strain evidence="4">cv. GT1</strain>
        <tissue evidence="2">Leaf</tissue>
    </source>
</reference>
<evidence type="ECO:0000313" key="3">
    <source>
        <dbReference type="EMBL" id="KAF2324863.1"/>
    </source>
</evidence>
<dbReference type="Pfam" id="PF00403">
    <property type="entry name" value="HMA"/>
    <property type="match status" value="1"/>
</dbReference>
<dbReference type="Gene3D" id="3.30.70.100">
    <property type="match status" value="1"/>
</dbReference>
<dbReference type="GO" id="GO:0046872">
    <property type="term" value="F:metal ion binding"/>
    <property type="evidence" value="ECO:0007669"/>
    <property type="project" value="InterPro"/>
</dbReference>
<evidence type="ECO:0000259" key="1">
    <source>
        <dbReference type="Pfam" id="PF00403"/>
    </source>
</evidence>
<protein>
    <recommendedName>
        <fullName evidence="1">HMA domain-containing protein</fullName>
    </recommendedName>
</protein>
<organism evidence="2 4">
    <name type="scientific">Hevea brasiliensis</name>
    <name type="common">Para rubber tree</name>
    <name type="synonym">Siphonia brasiliensis</name>
    <dbReference type="NCBI Taxonomy" id="3981"/>
    <lineage>
        <taxon>Eukaryota</taxon>
        <taxon>Viridiplantae</taxon>
        <taxon>Streptophyta</taxon>
        <taxon>Embryophyta</taxon>
        <taxon>Tracheophyta</taxon>
        <taxon>Spermatophyta</taxon>
        <taxon>Magnoliopsida</taxon>
        <taxon>eudicotyledons</taxon>
        <taxon>Gunneridae</taxon>
        <taxon>Pentapetalae</taxon>
        <taxon>rosids</taxon>
        <taxon>fabids</taxon>
        <taxon>Malpighiales</taxon>
        <taxon>Euphorbiaceae</taxon>
        <taxon>Crotonoideae</taxon>
        <taxon>Micrandreae</taxon>
        <taxon>Hevea</taxon>
    </lineage>
</organism>
<dbReference type="SUPFAM" id="SSF55008">
    <property type="entry name" value="HMA, heavy metal-associated domain"/>
    <property type="match status" value="1"/>
</dbReference>
<evidence type="ECO:0000313" key="2">
    <source>
        <dbReference type="EMBL" id="KAF2324862.1"/>
    </source>
</evidence>
<proteinExistence type="predicted"/>
<dbReference type="EMBL" id="JAAGAX010000001">
    <property type="protein sequence ID" value="KAF2324862.1"/>
    <property type="molecule type" value="Genomic_DNA"/>
</dbReference>
<sequence length="100" mass="10644">MASWAKNKLAKLTTYKSNNRLLLPPLDTSSVEEVGLAADLGCAMCQKRVADAISRIDDIESVVVHVAEKKVTLTRKSSAKGSSAAASAKASRVALFPFHT</sequence>
<dbReference type="EMBL" id="JAAGAX010000001">
    <property type="protein sequence ID" value="KAF2324863.1"/>
    <property type="molecule type" value="Genomic_DNA"/>
</dbReference>
<dbReference type="Proteomes" id="UP000467840">
    <property type="component" value="Chromosome 5"/>
</dbReference>